<evidence type="ECO:0000256" key="3">
    <source>
        <dbReference type="ARBA" id="ARBA00022963"/>
    </source>
</evidence>
<dbReference type="Proteomes" id="UP000324897">
    <property type="component" value="Chromosome 1"/>
</dbReference>
<comment type="caution">
    <text evidence="4">The sequence shown here is derived from an EMBL/GenBank/DDBJ whole genome shotgun (WGS) entry which is preliminary data.</text>
</comment>
<organism evidence="4 5">
    <name type="scientific">Eragrostis curvula</name>
    <name type="common">weeping love grass</name>
    <dbReference type="NCBI Taxonomy" id="38414"/>
    <lineage>
        <taxon>Eukaryota</taxon>
        <taxon>Viridiplantae</taxon>
        <taxon>Streptophyta</taxon>
        <taxon>Embryophyta</taxon>
        <taxon>Tracheophyta</taxon>
        <taxon>Spermatophyta</taxon>
        <taxon>Magnoliopsida</taxon>
        <taxon>Liliopsida</taxon>
        <taxon>Poales</taxon>
        <taxon>Poaceae</taxon>
        <taxon>PACMAD clade</taxon>
        <taxon>Chloridoideae</taxon>
        <taxon>Eragrostideae</taxon>
        <taxon>Eragrostidinae</taxon>
        <taxon>Eragrostis</taxon>
    </lineage>
</organism>
<evidence type="ECO:0000313" key="5">
    <source>
        <dbReference type="Proteomes" id="UP000324897"/>
    </source>
</evidence>
<evidence type="ECO:0000256" key="1">
    <source>
        <dbReference type="ARBA" id="ARBA00008668"/>
    </source>
</evidence>
<evidence type="ECO:0000313" key="4">
    <source>
        <dbReference type="EMBL" id="TVU27739.1"/>
    </source>
</evidence>
<keyword evidence="3" id="KW-0443">Lipid metabolism</keyword>
<dbReference type="Gene3D" id="3.40.50.1110">
    <property type="entry name" value="SGNH hydrolase"/>
    <property type="match status" value="2"/>
</dbReference>
<dbReference type="GO" id="GO:0016788">
    <property type="term" value="F:hydrolase activity, acting on ester bonds"/>
    <property type="evidence" value="ECO:0007669"/>
    <property type="project" value="InterPro"/>
</dbReference>
<evidence type="ECO:0000256" key="2">
    <source>
        <dbReference type="ARBA" id="ARBA00022801"/>
    </source>
</evidence>
<dbReference type="OrthoDB" id="1600564at2759"/>
<evidence type="ECO:0008006" key="6">
    <source>
        <dbReference type="Google" id="ProtNLM"/>
    </source>
</evidence>
<reference evidence="4 5" key="1">
    <citation type="journal article" date="2019" name="Sci. Rep.">
        <title>A high-quality genome of Eragrostis curvula grass provides insights into Poaceae evolution and supports new strategies to enhance forage quality.</title>
        <authorList>
            <person name="Carballo J."/>
            <person name="Santos B.A.C.M."/>
            <person name="Zappacosta D."/>
            <person name="Garbus I."/>
            <person name="Selva J.P."/>
            <person name="Gallo C.A."/>
            <person name="Diaz A."/>
            <person name="Albertini E."/>
            <person name="Caccamo M."/>
            <person name="Echenique V."/>
        </authorList>
    </citation>
    <scope>NUCLEOTIDE SEQUENCE [LARGE SCALE GENOMIC DNA]</scope>
    <source>
        <strain evidence="5">cv. Victoria</strain>
        <tissue evidence="4">Leaf</tissue>
    </source>
</reference>
<protein>
    <recommendedName>
        <fullName evidence="6">GDSL esterase/lipase</fullName>
    </recommendedName>
</protein>
<dbReference type="FunFam" id="3.40.50.1110:FF:000003">
    <property type="entry name" value="GDSL esterase/lipase APG"/>
    <property type="match status" value="2"/>
</dbReference>
<dbReference type="InterPro" id="IPR036514">
    <property type="entry name" value="SGNH_hydro_sf"/>
</dbReference>
<proteinExistence type="inferred from homology"/>
<dbReference type="PANTHER" id="PTHR45648">
    <property type="entry name" value="GDSL LIPASE/ACYLHYDROLASE FAMILY PROTEIN (AFU_ORTHOLOGUE AFUA_4G14700)"/>
    <property type="match status" value="1"/>
</dbReference>
<sequence>MHAGEYLGSEPVLPYLSPELDGDKMLVGANFASAGVGILNDTGIQFLVYFAQYQKRLSSLIGAEQTARLVKGGLVLISLGSNEFGGNYYQFPYSARSREFSLPDYVNYVLSEYKQVLTKLYDLGARRVLVPGVGPIGCAPAVLAQLHSLQDGSCHPEMQRSAEMYNQRLMAMLRDLNAQLGGGGGDVFVGVDTHRIMSDFIEDPEAYGFANAKDACCGHGRFNGMAPCNLIARLCADRDAYVFWDAFHCTERANRLIARQFMTGSVDVISPMNLSTVLAVDHIRRLALHAMAASSWLLPVLISCLGIMLPTSDAARAFFVFGDSLVDSGNNNYLVTAARADSPPYGIDTPDHRATGRFSNGKNLPDVISEYLGSEPVLPYLSPELDGDKMLLGANFASAGAGILNDTGIDFGNIIHISKQLVYFAQYQKRLSSLIGAEQTARLVNGALVLIVLGSNDFINNYYLVPYSARSREFSLPDYVDYLLSDPDGSCDPEIQRAVELYNRRLMATLNELNAQQLGGGDVVFVGIQTNRIISDAFANPEAYGFATSKEACCGQGRFNGVGFCTKDSNVCADRDAYVFWDQFHPTERANRLIVQKIFTGSLDVVSPMNLSTVLAVDRVKSQPAAAHLINIQP</sequence>
<keyword evidence="3" id="KW-0442">Lipid degradation</keyword>
<dbReference type="InterPro" id="IPR001087">
    <property type="entry name" value="GDSL"/>
</dbReference>
<dbReference type="PANTHER" id="PTHR45648:SF2">
    <property type="entry name" value="OS02G0816200 PROTEIN"/>
    <property type="match status" value="1"/>
</dbReference>
<dbReference type="Gramene" id="TVU27739">
    <property type="protein sequence ID" value="TVU27739"/>
    <property type="gene ID" value="EJB05_19237"/>
</dbReference>
<dbReference type="InterPro" id="IPR051058">
    <property type="entry name" value="GDSL_Est/Lipase"/>
</dbReference>
<dbReference type="EMBL" id="RWGY01000011">
    <property type="protein sequence ID" value="TVU27739.1"/>
    <property type="molecule type" value="Genomic_DNA"/>
</dbReference>
<gene>
    <name evidence="4" type="ORF">EJB05_19237</name>
</gene>
<accession>A0A5J9UV26</accession>
<dbReference type="InterPro" id="IPR035669">
    <property type="entry name" value="SGNH_plant_lipase-like"/>
</dbReference>
<keyword evidence="5" id="KW-1185">Reference proteome</keyword>
<dbReference type="Pfam" id="PF00657">
    <property type="entry name" value="Lipase_GDSL"/>
    <property type="match status" value="2"/>
</dbReference>
<feature type="non-terminal residue" evidence="4">
    <location>
        <position position="1"/>
    </location>
</feature>
<dbReference type="AlphaFoldDB" id="A0A5J9UV26"/>
<comment type="similarity">
    <text evidence="1">Belongs to the 'GDSL' lipolytic enzyme family.</text>
</comment>
<name>A0A5J9UV26_9POAL</name>
<keyword evidence="2" id="KW-0378">Hydrolase</keyword>
<dbReference type="SUPFAM" id="SSF52266">
    <property type="entry name" value="SGNH hydrolase"/>
    <property type="match status" value="1"/>
</dbReference>
<dbReference type="GO" id="GO:0016042">
    <property type="term" value="P:lipid catabolic process"/>
    <property type="evidence" value="ECO:0007669"/>
    <property type="project" value="UniProtKB-KW"/>
</dbReference>
<dbReference type="CDD" id="cd01837">
    <property type="entry name" value="SGNH_plant_lipase_like"/>
    <property type="match status" value="1"/>
</dbReference>